<sequence length="73" mass="8347">MIPEQFPSVFFPVLIKAWMSNSKWYHCNGLHQRIEAGLDSQRYCLVACAHNQNKIAHEHPIVTIVSVCIRGLV</sequence>
<reference evidence="3 4" key="1">
    <citation type="submission" date="2015-01" db="EMBL/GenBank/DDBJ databases">
        <title>Evolution of Trichinella species and genotypes.</title>
        <authorList>
            <person name="Korhonen P.K."/>
            <person name="Edoardo P."/>
            <person name="Giuseppe L.R."/>
            <person name="Gasser R.B."/>
        </authorList>
    </citation>
    <scope>NUCLEOTIDE SEQUENCE [LARGE SCALE GENOMIC DNA]</scope>
    <source>
        <strain evidence="1">ISS13</strain>
        <strain evidence="2">ISS176</strain>
    </source>
</reference>
<evidence type="ECO:0000313" key="1">
    <source>
        <dbReference type="EMBL" id="KRY61760.1"/>
    </source>
</evidence>
<evidence type="ECO:0000313" key="4">
    <source>
        <dbReference type="Proteomes" id="UP000054826"/>
    </source>
</evidence>
<organism evidence="1 3">
    <name type="scientific">Trichinella pseudospiralis</name>
    <name type="common">Parasitic roundworm</name>
    <dbReference type="NCBI Taxonomy" id="6337"/>
    <lineage>
        <taxon>Eukaryota</taxon>
        <taxon>Metazoa</taxon>
        <taxon>Ecdysozoa</taxon>
        <taxon>Nematoda</taxon>
        <taxon>Enoplea</taxon>
        <taxon>Dorylaimia</taxon>
        <taxon>Trichinellida</taxon>
        <taxon>Trichinellidae</taxon>
        <taxon>Trichinella</taxon>
    </lineage>
</organism>
<proteinExistence type="predicted"/>
<dbReference type="Proteomes" id="UP000054826">
    <property type="component" value="Unassembled WGS sequence"/>
</dbReference>
<dbReference type="AlphaFoldDB" id="A0A0V1DJH5"/>
<protein>
    <submittedName>
        <fullName evidence="1">Uncharacterized protein</fullName>
    </submittedName>
</protein>
<dbReference type="Proteomes" id="UP000054632">
    <property type="component" value="Unassembled WGS sequence"/>
</dbReference>
<name>A0A0V1DJH5_TRIPS</name>
<dbReference type="EMBL" id="JYDR01003154">
    <property type="protein sequence ID" value="KRY61760.1"/>
    <property type="molecule type" value="Genomic_DNA"/>
</dbReference>
<comment type="caution">
    <text evidence="1">The sequence shown here is derived from an EMBL/GenBank/DDBJ whole genome shotgun (WGS) entry which is preliminary data.</text>
</comment>
<accession>A0A0V1DJH5</accession>
<evidence type="ECO:0000313" key="3">
    <source>
        <dbReference type="Proteomes" id="UP000054632"/>
    </source>
</evidence>
<gene>
    <name evidence="1" type="ORF">T4A_11582</name>
    <name evidence="2" type="ORF">T4C_2479</name>
</gene>
<evidence type="ECO:0000313" key="2">
    <source>
        <dbReference type="EMBL" id="KRY99645.1"/>
    </source>
</evidence>
<dbReference type="EMBL" id="JYDV01001345">
    <property type="protein sequence ID" value="KRY99645.1"/>
    <property type="molecule type" value="Genomic_DNA"/>
</dbReference>